<dbReference type="GO" id="GO:0006952">
    <property type="term" value="P:defense response"/>
    <property type="evidence" value="ECO:0007669"/>
    <property type="project" value="InterPro"/>
</dbReference>
<dbReference type="Pfam" id="PF07231">
    <property type="entry name" value="Hs1pro-1_N"/>
    <property type="match status" value="1"/>
</dbReference>
<proteinExistence type="predicted"/>
<protein>
    <recommendedName>
        <fullName evidence="1">Nematode resistance protein-like HSPRO1 N-terminal domain-containing protein</fullName>
    </recommendedName>
</protein>
<feature type="domain" description="Nematode resistance protein-like HSPRO1 N-terminal" evidence="1">
    <location>
        <begin position="1"/>
        <end position="71"/>
    </location>
</feature>
<sequence>MVDLDWKAKMVSSDIPTNKSSKLSNKLSVSMPFSFRIGQAEILTTSSTTCSAYEYYLRLPELRKQWSSKKFTPSLLVGVGEEDADWVSKT</sequence>
<reference evidence="2" key="1">
    <citation type="submission" date="2020-03" db="EMBL/GenBank/DDBJ databases">
        <title>A high-quality chromosome-level genome assembly of a woody plant with both climbing and erect habits, Rhamnella rubrinervis.</title>
        <authorList>
            <person name="Lu Z."/>
            <person name="Yang Y."/>
            <person name="Zhu X."/>
            <person name="Sun Y."/>
        </authorList>
    </citation>
    <scope>NUCLEOTIDE SEQUENCE</scope>
    <source>
        <strain evidence="2">BYM</strain>
        <tissue evidence="2">Leaf</tissue>
    </source>
</reference>
<dbReference type="Proteomes" id="UP000796880">
    <property type="component" value="Unassembled WGS sequence"/>
</dbReference>
<accession>A0A8K0H125</accession>
<dbReference type="InterPro" id="IPR009869">
    <property type="entry name" value="HSPRO1_N"/>
</dbReference>
<dbReference type="InterPro" id="IPR038759">
    <property type="entry name" value="HSPRO1/HSPRO2"/>
</dbReference>
<evidence type="ECO:0000313" key="2">
    <source>
        <dbReference type="EMBL" id="KAF3443727.1"/>
    </source>
</evidence>
<comment type="caution">
    <text evidence="2">The sequence shown here is derived from an EMBL/GenBank/DDBJ whole genome shotgun (WGS) entry which is preliminary data.</text>
</comment>
<organism evidence="2 3">
    <name type="scientific">Rhamnella rubrinervis</name>
    <dbReference type="NCBI Taxonomy" id="2594499"/>
    <lineage>
        <taxon>Eukaryota</taxon>
        <taxon>Viridiplantae</taxon>
        <taxon>Streptophyta</taxon>
        <taxon>Embryophyta</taxon>
        <taxon>Tracheophyta</taxon>
        <taxon>Spermatophyta</taxon>
        <taxon>Magnoliopsida</taxon>
        <taxon>eudicotyledons</taxon>
        <taxon>Gunneridae</taxon>
        <taxon>Pentapetalae</taxon>
        <taxon>rosids</taxon>
        <taxon>fabids</taxon>
        <taxon>Rosales</taxon>
        <taxon>Rhamnaceae</taxon>
        <taxon>rhamnoid group</taxon>
        <taxon>Rhamneae</taxon>
        <taxon>Rhamnella</taxon>
    </lineage>
</organism>
<name>A0A8K0H125_9ROSA</name>
<evidence type="ECO:0000313" key="3">
    <source>
        <dbReference type="Proteomes" id="UP000796880"/>
    </source>
</evidence>
<keyword evidence="3" id="KW-1185">Reference proteome</keyword>
<gene>
    <name evidence="2" type="ORF">FNV43_RR13417</name>
</gene>
<dbReference type="PANTHER" id="PTHR34795:SF1">
    <property type="entry name" value="NEMATODE RESISTANCE PROTEIN-LIKE HSPRO1"/>
    <property type="match status" value="1"/>
</dbReference>
<dbReference type="PANTHER" id="PTHR34795">
    <property type="entry name" value="NEMATODE RESISTANCE PROTEIN-LIKE HSPRO1"/>
    <property type="match status" value="1"/>
</dbReference>
<evidence type="ECO:0000259" key="1">
    <source>
        <dbReference type="Pfam" id="PF07231"/>
    </source>
</evidence>
<dbReference type="OrthoDB" id="1826796at2759"/>
<dbReference type="EMBL" id="VOIH02000006">
    <property type="protein sequence ID" value="KAF3443727.1"/>
    <property type="molecule type" value="Genomic_DNA"/>
</dbReference>
<dbReference type="AlphaFoldDB" id="A0A8K0H125"/>